<dbReference type="GO" id="GO:0016020">
    <property type="term" value="C:membrane"/>
    <property type="evidence" value="ECO:0007669"/>
    <property type="project" value="UniProtKB-SubCell"/>
</dbReference>
<gene>
    <name evidence="9" type="ORF">ACH5RR_033357</name>
</gene>
<dbReference type="Pfam" id="PF00230">
    <property type="entry name" value="MIP"/>
    <property type="match status" value="1"/>
</dbReference>
<sequence length="289" mass="30544">MNSLLEDPTPVDVSIEAPANNESKNDQETGTNVNSRSGELLIKNQSFGFFPRIGLGLLRMAFRKMQVLAEAIGTFTLVFCICAIISSMELMKGQIGLMEYATTAALTVVVLVYAIGAISGAHVNPAITIAYATVGPFPWSMVPFYLLAQLGGSVLATYAGKLVYGFKTDLLLTKPLHGRCTAAFSVEFIATSILVFLAAALTETPQSVQSLSGLVVGVSIGLGVLITGPISGGSLNPARSLGPAIVSGDFSFLWIYIAAPIIGAIFGGILYRLIRLEGWSYRPSPSSQN</sequence>
<dbReference type="InterPro" id="IPR023271">
    <property type="entry name" value="Aquaporin-like"/>
</dbReference>
<keyword evidence="10" id="KW-1185">Reference proteome</keyword>
<feature type="transmembrane region" description="Helical" evidence="8">
    <location>
        <begin position="100"/>
        <end position="123"/>
    </location>
</feature>
<dbReference type="AlphaFoldDB" id="A0ABD2YPA9"/>
<evidence type="ECO:0000256" key="4">
    <source>
        <dbReference type="ARBA" id="ARBA00022989"/>
    </source>
</evidence>
<feature type="transmembrane region" description="Helical" evidence="8">
    <location>
        <begin position="211"/>
        <end position="232"/>
    </location>
</feature>
<dbReference type="SUPFAM" id="SSF81338">
    <property type="entry name" value="Aquaporin-like"/>
    <property type="match status" value="1"/>
</dbReference>
<feature type="region of interest" description="Disordered" evidence="7">
    <location>
        <begin position="15"/>
        <end position="34"/>
    </location>
</feature>
<comment type="similarity">
    <text evidence="6">Belongs to the MIP/aquaporin (TC 1.A.8) family.</text>
</comment>
<feature type="transmembrane region" description="Helical" evidence="8">
    <location>
        <begin position="176"/>
        <end position="199"/>
    </location>
</feature>
<evidence type="ECO:0000256" key="5">
    <source>
        <dbReference type="ARBA" id="ARBA00023136"/>
    </source>
</evidence>
<feature type="transmembrane region" description="Helical" evidence="8">
    <location>
        <begin position="252"/>
        <end position="274"/>
    </location>
</feature>
<dbReference type="PANTHER" id="PTHR45724:SF26">
    <property type="entry name" value="AQUAPORIN NIP7-1-RELATED"/>
    <property type="match status" value="1"/>
</dbReference>
<name>A0ABD2YPA9_9GENT</name>
<evidence type="ECO:0000313" key="10">
    <source>
        <dbReference type="Proteomes" id="UP001630127"/>
    </source>
</evidence>
<keyword evidence="3 6" id="KW-0812">Transmembrane</keyword>
<evidence type="ECO:0000256" key="7">
    <source>
        <dbReference type="SAM" id="MobiDB-lite"/>
    </source>
</evidence>
<keyword evidence="4 8" id="KW-1133">Transmembrane helix</keyword>
<evidence type="ECO:0000256" key="3">
    <source>
        <dbReference type="ARBA" id="ARBA00022692"/>
    </source>
</evidence>
<comment type="subcellular location">
    <subcellularLocation>
        <location evidence="1">Membrane</location>
        <topology evidence="1">Multi-pass membrane protein</topology>
    </subcellularLocation>
</comment>
<evidence type="ECO:0000256" key="8">
    <source>
        <dbReference type="SAM" id="Phobius"/>
    </source>
</evidence>
<evidence type="ECO:0000313" key="9">
    <source>
        <dbReference type="EMBL" id="KAL3507975.1"/>
    </source>
</evidence>
<protein>
    <recommendedName>
        <fullName evidence="11">Aquaporin NIP7-1</fullName>
    </recommendedName>
</protein>
<keyword evidence="5 8" id="KW-0472">Membrane</keyword>
<dbReference type="Gene3D" id="1.20.1080.10">
    <property type="entry name" value="Glycerol uptake facilitator protein"/>
    <property type="match status" value="1"/>
</dbReference>
<dbReference type="Proteomes" id="UP001630127">
    <property type="component" value="Unassembled WGS sequence"/>
</dbReference>
<organism evidence="9 10">
    <name type="scientific">Cinchona calisaya</name>
    <dbReference type="NCBI Taxonomy" id="153742"/>
    <lineage>
        <taxon>Eukaryota</taxon>
        <taxon>Viridiplantae</taxon>
        <taxon>Streptophyta</taxon>
        <taxon>Embryophyta</taxon>
        <taxon>Tracheophyta</taxon>
        <taxon>Spermatophyta</taxon>
        <taxon>Magnoliopsida</taxon>
        <taxon>eudicotyledons</taxon>
        <taxon>Gunneridae</taxon>
        <taxon>Pentapetalae</taxon>
        <taxon>asterids</taxon>
        <taxon>lamiids</taxon>
        <taxon>Gentianales</taxon>
        <taxon>Rubiaceae</taxon>
        <taxon>Cinchonoideae</taxon>
        <taxon>Cinchoneae</taxon>
        <taxon>Cinchona</taxon>
    </lineage>
</organism>
<dbReference type="PROSITE" id="PS00221">
    <property type="entry name" value="MIP"/>
    <property type="match status" value="1"/>
</dbReference>
<evidence type="ECO:0008006" key="11">
    <source>
        <dbReference type="Google" id="ProtNLM"/>
    </source>
</evidence>
<feature type="transmembrane region" description="Helical" evidence="8">
    <location>
        <begin position="144"/>
        <end position="164"/>
    </location>
</feature>
<keyword evidence="2 6" id="KW-0813">Transport</keyword>
<accession>A0ABD2YPA9</accession>
<comment type="caution">
    <text evidence="9">The sequence shown here is derived from an EMBL/GenBank/DDBJ whole genome shotgun (WGS) entry which is preliminary data.</text>
</comment>
<dbReference type="InterPro" id="IPR000425">
    <property type="entry name" value="MIP"/>
</dbReference>
<reference evidence="9 10" key="1">
    <citation type="submission" date="2024-11" db="EMBL/GenBank/DDBJ databases">
        <title>A near-complete genome assembly of Cinchona calisaya.</title>
        <authorList>
            <person name="Lian D.C."/>
            <person name="Zhao X.W."/>
            <person name="Wei L."/>
        </authorList>
    </citation>
    <scope>NUCLEOTIDE SEQUENCE [LARGE SCALE GENOMIC DNA]</scope>
    <source>
        <tissue evidence="9">Nenye</tissue>
    </source>
</reference>
<dbReference type="EMBL" id="JBJUIK010000013">
    <property type="protein sequence ID" value="KAL3507975.1"/>
    <property type="molecule type" value="Genomic_DNA"/>
</dbReference>
<evidence type="ECO:0000256" key="6">
    <source>
        <dbReference type="RuleBase" id="RU000477"/>
    </source>
</evidence>
<dbReference type="PRINTS" id="PR00783">
    <property type="entry name" value="MINTRINSICP"/>
</dbReference>
<proteinExistence type="inferred from homology"/>
<feature type="transmembrane region" description="Helical" evidence="8">
    <location>
        <begin position="67"/>
        <end position="88"/>
    </location>
</feature>
<dbReference type="PANTHER" id="PTHR45724">
    <property type="entry name" value="AQUAPORIN NIP2-1"/>
    <property type="match status" value="1"/>
</dbReference>
<dbReference type="InterPro" id="IPR022357">
    <property type="entry name" value="MIP_CS"/>
</dbReference>
<evidence type="ECO:0000256" key="2">
    <source>
        <dbReference type="ARBA" id="ARBA00022448"/>
    </source>
</evidence>
<evidence type="ECO:0000256" key="1">
    <source>
        <dbReference type="ARBA" id="ARBA00004141"/>
    </source>
</evidence>
<dbReference type="InterPro" id="IPR034294">
    <property type="entry name" value="Aquaporin_transptr"/>
</dbReference>